<dbReference type="AlphaFoldDB" id="T0PWA6"/>
<dbReference type="STRING" id="1156394.T0PWA6"/>
<keyword evidence="5" id="KW-1185">Reference proteome</keyword>
<keyword evidence="2" id="KW-0472">Membrane</keyword>
<feature type="transmembrane region" description="Helical" evidence="2">
    <location>
        <begin position="265"/>
        <end position="283"/>
    </location>
</feature>
<name>T0PWA6_SAPDV</name>
<protein>
    <recommendedName>
        <fullName evidence="3">Fungal lipase-type domain-containing protein</fullName>
    </recommendedName>
</protein>
<feature type="transmembrane region" description="Helical" evidence="2">
    <location>
        <begin position="407"/>
        <end position="426"/>
    </location>
</feature>
<dbReference type="InterPro" id="IPR002921">
    <property type="entry name" value="Fungal_lipase-type"/>
</dbReference>
<dbReference type="PANTHER" id="PTHR45856">
    <property type="entry name" value="ALPHA/BETA-HYDROLASES SUPERFAMILY PROTEIN"/>
    <property type="match status" value="1"/>
</dbReference>
<dbReference type="OMA" id="WICVPYE"/>
<dbReference type="Pfam" id="PF01764">
    <property type="entry name" value="Lipase_3"/>
    <property type="match status" value="1"/>
</dbReference>
<feature type="transmembrane region" description="Helical" evidence="2">
    <location>
        <begin position="74"/>
        <end position="94"/>
    </location>
</feature>
<dbReference type="VEuPathDB" id="FungiDB:SDRG_12360"/>
<organism evidence="4 5">
    <name type="scientific">Saprolegnia diclina (strain VS20)</name>
    <dbReference type="NCBI Taxonomy" id="1156394"/>
    <lineage>
        <taxon>Eukaryota</taxon>
        <taxon>Sar</taxon>
        <taxon>Stramenopiles</taxon>
        <taxon>Oomycota</taxon>
        <taxon>Saprolegniomycetes</taxon>
        <taxon>Saprolegniales</taxon>
        <taxon>Saprolegniaceae</taxon>
        <taxon>Saprolegnia</taxon>
    </lineage>
</organism>
<keyword evidence="2" id="KW-0812">Transmembrane</keyword>
<dbReference type="EMBL" id="JH767180">
    <property type="protein sequence ID" value="EQC29814.1"/>
    <property type="molecule type" value="Genomic_DNA"/>
</dbReference>
<gene>
    <name evidence="4" type="ORF">SDRG_12360</name>
</gene>
<dbReference type="OrthoDB" id="426718at2759"/>
<feature type="transmembrane region" description="Helical" evidence="2">
    <location>
        <begin position="132"/>
        <end position="153"/>
    </location>
</feature>
<proteinExistence type="predicted"/>
<dbReference type="InterPro" id="IPR029058">
    <property type="entry name" value="AB_hydrolase_fold"/>
</dbReference>
<dbReference type="Proteomes" id="UP000030762">
    <property type="component" value="Unassembled WGS sequence"/>
</dbReference>
<dbReference type="eggNOG" id="KOG4569">
    <property type="taxonomic scope" value="Eukaryota"/>
</dbReference>
<dbReference type="GeneID" id="19953087"/>
<feature type="transmembrane region" description="Helical" evidence="2">
    <location>
        <begin position="225"/>
        <end position="245"/>
    </location>
</feature>
<feature type="transmembrane region" description="Helical" evidence="2">
    <location>
        <begin position="365"/>
        <end position="386"/>
    </location>
</feature>
<evidence type="ECO:0000313" key="4">
    <source>
        <dbReference type="EMBL" id="EQC29814.1"/>
    </source>
</evidence>
<dbReference type="InterPro" id="IPR051218">
    <property type="entry name" value="Sec_MonoDiacylglyc_Lipase"/>
</dbReference>
<feature type="region of interest" description="Disordered" evidence="1">
    <location>
        <begin position="806"/>
        <end position="827"/>
    </location>
</feature>
<dbReference type="Gene3D" id="3.40.50.1820">
    <property type="entry name" value="alpha/beta hydrolase"/>
    <property type="match status" value="1"/>
</dbReference>
<keyword evidence="2" id="KW-1133">Transmembrane helix</keyword>
<dbReference type="CDD" id="cd00519">
    <property type="entry name" value="Lipase_3"/>
    <property type="match status" value="1"/>
</dbReference>
<evidence type="ECO:0000313" key="5">
    <source>
        <dbReference type="Proteomes" id="UP000030762"/>
    </source>
</evidence>
<evidence type="ECO:0000259" key="3">
    <source>
        <dbReference type="Pfam" id="PF01764"/>
    </source>
</evidence>
<evidence type="ECO:0000256" key="1">
    <source>
        <dbReference type="SAM" id="MobiDB-lite"/>
    </source>
</evidence>
<dbReference type="SUPFAM" id="SSF53474">
    <property type="entry name" value="alpha/beta-Hydrolases"/>
    <property type="match status" value="1"/>
</dbReference>
<reference evidence="4 5" key="1">
    <citation type="submission" date="2012-04" db="EMBL/GenBank/DDBJ databases">
        <title>The Genome Sequence of Saprolegnia declina VS20.</title>
        <authorList>
            <consortium name="The Broad Institute Genome Sequencing Platform"/>
            <person name="Russ C."/>
            <person name="Nusbaum C."/>
            <person name="Tyler B."/>
            <person name="van West P."/>
            <person name="Dieguez-Uribeondo J."/>
            <person name="de Bruijn I."/>
            <person name="Tripathy S."/>
            <person name="Jiang R."/>
            <person name="Young S.K."/>
            <person name="Zeng Q."/>
            <person name="Gargeya S."/>
            <person name="Fitzgerald M."/>
            <person name="Haas B."/>
            <person name="Abouelleil A."/>
            <person name="Alvarado L."/>
            <person name="Arachchi H.M."/>
            <person name="Berlin A."/>
            <person name="Chapman S.B."/>
            <person name="Goldberg J."/>
            <person name="Griggs A."/>
            <person name="Gujja S."/>
            <person name="Hansen M."/>
            <person name="Howarth C."/>
            <person name="Imamovic A."/>
            <person name="Larimer J."/>
            <person name="McCowen C."/>
            <person name="Montmayeur A."/>
            <person name="Murphy C."/>
            <person name="Neiman D."/>
            <person name="Pearson M."/>
            <person name="Priest M."/>
            <person name="Roberts A."/>
            <person name="Saif S."/>
            <person name="Shea T."/>
            <person name="Sisk P."/>
            <person name="Sykes S."/>
            <person name="Wortman J."/>
            <person name="Nusbaum C."/>
            <person name="Birren B."/>
        </authorList>
    </citation>
    <scope>NUCLEOTIDE SEQUENCE [LARGE SCALE GENOMIC DNA]</scope>
    <source>
        <strain evidence="4 5">VS20</strain>
    </source>
</reference>
<sequence>MRIAAIRPQRPSLATALHAPLKAVGKFKAIIATELLHLAKLEKLLNATCAWKAELLRPPTAPRIRIQVMPKGRLFGVLAVYYVVTVALVFTIVLDRTASTFATPPLTGVSTALLEVSPTTETIRLDIRSSSLAYLDMILLNATGLGTISIYAFPDTPSQTQVVPFESLSWSPSSNQSIVSAPFPIAYRVLYKLKVDLYSSVLLNVSLTDGAPFTIFASTGYTTPYMMTLVGSLLTVINISCGIYFHMRIRTFAIPGQTLPQWDWVQLHLLALLLWICVPYEIAVFKAVTQGVTVAYVFRQMVFWLRLFGKNGCRLAVLLFCDGMATTKPRRAPSFYTKKVIAVVALTAVQGASQSVSSPSLVYPLLYVYTWLEFVVQCVMVLWLAYRRGQRVRRQPYRSATFEYTTYGVMFFLVFQFAIASAYSLIRLLVVAGMRSATDTSDIVPDAQQQILLAGLIRDQMFAWIVLKCYIPLPPSSSVVDETSTAFSLTEASSPSPSVFCLETAVTMLNLSVASYYTSHLHRHHSPSSCGHLGKDIPDLDVLDCTLLAAFHDPATDTNGMLVYEERKQRYVLAFRGTGSIKNAATDLRSRQMRLPGTLYTSERIRKHNKGKGVRHFVHVHSGFYHAYATLERHLHAAIGKIPDDSVVICTGHSLGGALATIAAMELALKRPSLRVAMYNYGSPRVGNHAFQELFNATMPAFRVINDGDIVTQYPKRDYTNVDLDGVCVYKHVGVEITLLCGGNAIRGIIVRPTIVDRFVVLAHRNSLASHSLENYRNSFRSLMVAGTDRLGASLGSCDASREASFETEDKIKDKEDEEQQRKATTMHDIHLELSTNATAESTAADAITADTTAAHTTTADTTTTLWTM</sequence>
<evidence type="ECO:0000256" key="2">
    <source>
        <dbReference type="SAM" id="Phobius"/>
    </source>
</evidence>
<feature type="domain" description="Fungal lipase-type" evidence="3">
    <location>
        <begin position="572"/>
        <end position="717"/>
    </location>
</feature>
<dbReference type="GO" id="GO:0006629">
    <property type="term" value="P:lipid metabolic process"/>
    <property type="evidence" value="ECO:0007669"/>
    <property type="project" value="InterPro"/>
</dbReference>
<dbReference type="InParanoid" id="T0PWA6"/>
<feature type="transmembrane region" description="Helical" evidence="2">
    <location>
        <begin position="197"/>
        <end position="219"/>
    </location>
</feature>
<dbReference type="RefSeq" id="XP_008616653.1">
    <property type="nucleotide sequence ID" value="XM_008618431.1"/>
</dbReference>
<accession>T0PWA6</accession>
<dbReference type="PANTHER" id="PTHR45856:SF11">
    <property type="entry name" value="FUNGAL LIPASE-LIKE DOMAIN-CONTAINING PROTEIN"/>
    <property type="match status" value="1"/>
</dbReference>